<dbReference type="EMBL" id="DWXE01000020">
    <property type="protein sequence ID" value="HJB90986.1"/>
    <property type="molecule type" value="Genomic_DNA"/>
</dbReference>
<dbReference type="SUPFAM" id="SSF56784">
    <property type="entry name" value="HAD-like"/>
    <property type="match status" value="1"/>
</dbReference>
<dbReference type="CDD" id="cd02603">
    <property type="entry name" value="HAD_sEH-N_like"/>
    <property type="match status" value="1"/>
</dbReference>
<comment type="caution">
    <text evidence="1">The sequence shown here is derived from an EMBL/GenBank/DDBJ whole genome shotgun (WGS) entry which is preliminary data.</text>
</comment>
<dbReference type="Gene3D" id="3.40.50.1000">
    <property type="entry name" value="HAD superfamily/HAD-like"/>
    <property type="match status" value="1"/>
</dbReference>
<accession>A0A9D2MRD8</accession>
<dbReference type="InterPro" id="IPR023198">
    <property type="entry name" value="PGP-like_dom2"/>
</dbReference>
<sequence>MIRTVIFDIGNVLAGFSWDEHFRNLGYDEGMRRRLARATVHSEDWKEYDRGCLSDEEIERLLVENDPEIGQEIRRVLADLGGIVKRWDYAIPWIRELKEKGYQVLVLSNFSQKALRECWNALDFLPYVDGGILSFQDKLIKPMPEIYSLLLDRYRLKAEECVFMDDTQENVEGARRAGIHAFRFENQKQAKAELEKLGV</sequence>
<dbReference type="Pfam" id="PF00702">
    <property type="entry name" value="Hydrolase"/>
    <property type="match status" value="1"/>
</dbReference>
<dbReference type="SFLD" id="SFLDS00003">
    <property type="entry name" value="Haloacid_Dehalogenase"/>
    <property type="match status" value="1"/>
</dbReference>
<dbReference type="Gene3D" id="1.10.150.240">
    <property type="entry name" value="Putative phosphatase, domain 2"/>
    <property type="match status" value="1"/>
</dbReference>
<reference evidence="1" key="1">
    <citation type="journal article" date="2021" name="PeerJ">
        <title>Extensive microbial diversity within the chicken gut microbiome revealed by metagenomics and culture.</title>
        <authorList>
            <person name="Gilroy R."/>
            <person name="Ravi A."/>
            <person name="Getino M."/>
            <person name="Pursley I."/>
            <person name="Horton D.L."/>
            <person name="Alikhan N.F."/>
            <person name="Baker D."/>
            <person name="Gharbi K."/>
            <person name="Hall N."/>
            <person name="Watson M."/>
            <person name="Adriaenssens E.M."/>
            <person name="Foster-Nyarko E."/>
            <person name="Jarju S."/>
            <person name="Secka A."/>
            <person name="Antonio M."/>
            <person name="Oren A."/>
            <person name="Chaudhuri R.R."/>
            <person name="La Ragione R."/>
            <person name="Hildebrand F."/>
            <person name="Pallen M.J."/>
        </authorList>
    </citation>
    <scope>NUCLEOTIDE SEQUENCE</scope>
    <source>
        <strain evidence="1">USAMLcec3-2134</strain>
    </source>
</reference>
<evidence type="ECO:0000313" key="1">
    <source>
        <dbReference type="EMBL" id="HJB90986.1"/>
    </source>
</evidence>
<dbReference type="SFLD" id="SFLDG01129">
    <property type="entry name" value="C1.5:_HAD__Beta-PGM__Phosphata"/>
    <property type="match status" value="1"/>
</dbReference>
<dbReference type="InterPro" id="IPR036412">
    <property type="entry name" value="HAD-like_sf"/>
</dbReference>
<protein>
    <submittedName>
        <fullName evidence="1">HAD family phosphatase</fullName>
    </submittedName>
</protein>
<dbReference type="NCBIfam" id="TIGR01509">
    <property type="entry name" value="HAD-SF-IA-v3"/>
    <property type="match status" value="1"/>
</dbReference>
<gene>
    <name evidence="1" type="ORF">H9763_05890</name>
</gene>
<dbReference type="InterPro" id="IPR023214">
    <property type="entry name" value="HAD_sf"/>
</dbReference>
<dbReference type="PRINTS" id="PR00413">
    <property type="entry name" value="HADHALOGNASE"/>
</dbReference>
<proteinExistence type="predicted"/>
<evidence type="ECO:0000313" key="2">
    <source>
        <dbReference type="Proteomes" id="UP000886883"/>
    </source>
</evidence>
<dbReference type="PANTHER" id="PTHR43611:SF3">
    <property type="entry name" value="FLAVIN MONONUCLEOTIDE HYDROLASE 1, CHLOROPLATIC"/>
    <property type="match status" value="1"/>
</dbReference>
<reference evidence="1" key="2">
    <citation type="submission" date="2021-04" db="EMBL/GenBank/DDBJ databases">
        <authorList>
            <person name="Gilroy R."/>
        </authorList>
    </citation>
    <scope>NUCLEOTIDE SEQUENCE</scope>
    <source>
        <strain evidence="1">USAMLcec3-2134</strain>
    </source>
</reference>
<organism evidence="1 2">
    <name type="scientific">Candidatus Eisenbergiella merdigallinarum</name>
    <dbReference type="NCBI Taxonomy" id="2838552"/>
    <lineage>
        <taxon>Bacteria</taxon>
        <taxon>Bacillati</taxon>
        <taxon>Bacillota</taxon>
        <taxon>Clostridia</taxon>
        <taxon>Lachnospirales</taxon>
        <taxon>Lachnospiraceae</taxon>
        <taxon>Eisenbergiella</taxon>
    </lineage>
</organism>
<dbReference type="AlphaFoldDB" id="A0A9D2MRD8"/>
<dbReference type="InterPro" id="IPR006439">
    <property type="entry name" value="HAD-SF_hydro_IA"/>
</dbReference>
<name>A0A9D2MRD8_9FIRM</name>
<dbReference type="PANTHER" id="PTHR43611">
    <property type="entry name" value="ALPHA-D-GLUCOSE 1-PHOSPHATE PHOSPHATASE"/>
    <property type="match status" value="1"/>
</dbReference>
<dbReference type="Proteomes" id="UP000886883">
    <property type="component" value="Unassembled WGS sequence"/>
</dbReference>